<proteinExistence type="evidence at transcript level"/>
<evidence type="ECO:0000313" key="5">
    <source>
        <dbReference type="RGD" id="402364851"/>
    </source>
</evidence>
<gene>
    <name evidence="4" type="primary">Rup2</name>
    <name evidence="5" type="synonym">LOC134480016</name>
    <name evidence="3" type="synonym">Rup-3</name>
</gene>
<dbReference type="RGD" id="402364851">
    <property type="gene designation" value="LOC134480016"/>
</dbReference>
<name>H8Y6J4_RAT</name>
<dbReference type="CDD" id="cd23627">
    <property type="entry name" value="TFP_LU_ECD_UP"/>
    <property type="match status" value="1"/>
</dbReference>
<reference evidence="3" key="2">
    <citation type="journal article" date="2012" name="PLoS ONE">
        <title>Genomic organization, tissue distribution and functional characterization of the rat pate gene cluster.</title>
        <authorList>
            <person name="Rajesh A."/>
            <person name="Yenugu S."/>
        </authorList>
    </citation>
    <scope>NUCLEOTIDE SEQUENCE</scope>
    <source>
        <strain evidence="3">Wistar</strain>
        <tissue evidence="3">Liver</tissue>
    </source>
</reference>
<dbReference type="InterPro" id="IPR016054">
    <property type="entry name" value="LY6_UPA_recep-like"/>
</dbReference>
<dbReference type="Pfam" id="PF00021">
    <property type="entry name" value="UPAR_LY6"/>
    <property type="match status" value="1"/>
</dbReference>
<accession>H8Y6J4</accession>
<evidence type="ECO:0000259" key="2">
    <source>
        <dbReference type="Pfam" id="PF00021"/>
    </source>
</evidence>
<evidence type="ECO:0000313" key="3">
    <source>
        <dbReference type="EMBL" id="AEZ68748.1"/>
    </source>
</evidence>
<dbReference type="AlphaFoldDB" id="H8Y6J4"/>
<reference evidence="3" key="1">
    <citation type="submission" date="2011-02" db="EMBL/GenBank/DDBJ databases">
        <authorList>
            <person name="Angireddy R."/>
            <person name="Yenugu S."/>
        </authorList>
    </citation>
    <scope>NUCLEOTIDE SEQUENCE</scope>
    <source>
        <strain evidence="3">Wistar</strain>
        <tissue evidence="3">Liver</tissue>
    </source>
</reference>
<dbReference type="RGD" id="1561250">
    <property type="gene designation" value="Rup2"/>
</dbReference>
<organism evidence="3">
    <name type="scientific">Rattus norvegicus</name>
    <name type="common">Rat</name>
    <dbReference type="NCBI Taxonomy" id="10116"/>
    <lineage>
        <taxon>Eukaryota</taxon>
        <taxon>Metazoa</taxon>
        <taxon>Chordata</taxon>
        <taxon>Craniata</taxon>
        <taxon>Vertebrata</taxon>
        <taxon>Euteleostomi</taxon>
        <taxon>Mammalia</taxon>
        <taxon>Eutheria</taxon>
        <taxon>Euarchontoglires</taxon>
        <taxon>Glires</taxon>
        <taxon>Rodentia</taxon>
        <taxon>Myomorpha</taxon>
        <taxon>Muroidea</taxon>
        <taxon>Muridae</taxon>
        <taxon>Murinae</taxon>
        <taxon>Rattus</taxon>
    </lineage>
</organism>
<feature type="domain" description="UPAR/Ly6" evidence="2">
    <location>
        <begin position="21"/>
        <end position="98"/>
    </location>
</feature>
<evidence type="ECO:0000256" key="1">
    <source>
        <dbReference type="SAM" id="SignalP"/>
    </source>
</evidence>
<sequence>MGKHILLLPLGLSLLMSSLLALQCFRCNSFDSTGFCHVGRHICQTYPDEICAWVVVTTRDGKFVYGNQSCAECNATTVEHGSLIVSTNCCSATPFCNMVHR</sequence>
<keyword evidence="1" id="KW-0732">Signal</keyword>
<evidence type="ECO:0000313" key="4">
    <source>
        <dbReference type="RGD" id="1561250"/>
    </source>
</evidence>
<feature type="signal peptide" evidence="1">
    <location>
        <begin position="1"/>
        <end position="21"/>
    </location>
</feature>
<protein>
    <submittedName>
        <fullName evidence="3">Urinary protein 3</fullName>
    </submittedName>
</protein>
<feature type="chain" id="PRO_5003616873" evidence="1">
    <location>
        <begin position="22"/>
        <end position="101"/>
    </location>
</feature>
<dbReference type="EMBL" id="JF412809">
    <property type="protein sequence ID" value="AEZ68748.1"/>
    <property type="molecule type" value="mRNA"/>
</dbReference>